<name>A0A8X6QRS9_NEPPI</name>
<protein>
    <submittedName>
        <fullName evidence="1">Uncharacterized protein</fullName>
    </submittedName>
</protein>
<sequence>MCGDTVVGCVASLVHCRRRISKCMAAKLFFYTRGKFSNDFLHYSPSICCYKRVNRRLSRSSPQCCQRQLILEGMTLLESMNLQYTIDIVVRENPSTCNPSKME</sequence>
<reference evidence="1" key="1">
    <citation type="submission" date="2020-08" db="EMBL/GenBank/DDBJ databases">
        <title>Multicomponent nature underlies the extraordinary mechanical properties of spider dragline silk.</title>
        <authorList>
            <person name="Kono N."/>
            <person name="Nakamura H."/>
            <person name="Mori M."/>
            <person name="Yoshida Y."/>
            <person name="Ohtoshi R."/>
            <person name="Malay A.D."/>
            <person name="Moran D.A.P."/>
            <person name="Tomita M."/>
            <person name="Numata K."/>
            <person name="Arakawa K."/>
        </authorList>
    </citation>
    <scope>NUCLEOTIDE SEQUENCE</scope>
</reference>
<dbReference type="Proteomes" id="UP000887013">
    <property type="component" value="Unassembled WGS sequence"/>
</dbReference>
<dbReference type="EMBL" id="BMAW01131409">
    <property type="protein sequence ID" value="GFU39316.1"/>
    <property type="molecule type" value="Genomic_DNA"/>
</dbReference>
<dbReference type="AlphaFoldDB" id="A0A8X6QRS9"/>
<organism evidence="1 2">
    <name type="scientific">Nephila pilipes</name>
    <name type="common">Giant wood spider</name>
    <name type="synonym">Nephila maculata</name>
    <dbReference type="NCBI Taxonomy" id="299642"/>
    <lineage>
        <taxon>Eukaryota</taxon>
        <taxon>Metazoa</taxon>
        <taxon>Ecdysozoa</taxon>
        <taxon>Arthropoda</taxon>
        <taxon>Chelicerata</taxon>
        <taxon>Arachnida</taxon>
        <taxon>Araneae</taxon>
        <taxon>Araneomorphae</taxon>
        <taxon>Entelegynae</taxon>
        <taxon>Araneoidea</taxon>
        <taxon>Nephilidae</taxon>
        <taxon>Nephila</taxon>
    </lineage>
</organism>
<comment type="caution">
    <text evidence="1">The sequence shown here is derived from an EMBL/GenBank/DDBJ whole genome shotgun (WGS) entry which is preliminary data.</text>
</comment>
<gene>
    <name evidence="1" type="ORF">NPIL_561251</name>
</gene>
<keyword evidence="2" id="KW-1185">Reference proteome</keyword>
<proteinExistence type="predicted"/>
<evidence type="ECO:0000313" key="1">
    <source>
        <dbReference type="EMBL" id="GFU39316.1"/>
    </source>
</evidence>
<evidence type="ECO:0000313" key="2">
    <source>
        <dbReference type="Proteomes" id="UP000887013"/>
    </source>
</evidence>
<accession>A0A8X6QRS9</accession>